<dbReference type="RefSeq" id="WP_109089513.1">
    <property type="nucleotide sequence ID" value="NZ_QEXO01000004.1"/>
</dbReference>
<name>A0A2U2BGR0_ALCFA</name>
<proteinExistence type="predicted"/>
<dbReference type="Proteomes" id="UP000245216">
    <property type="component" value="Unassembled WGS sequence"/>
</dbReference>
<reference evidence="1 2" key="1">
    <citation type="submission" date="2018-05" db="EMBL/GenBank/DDBJ databases">
        <title>Genome Sequence of an Efficient Indole-Degrading Bacterium, Alcaligenes sp.YBY.</title>
        <authorList>
            <person name="Yang B."/>
        </authorList>
    </citation>
    <scope>NUCLEOTIDE SEQUENCE [LARGE SCALE GENOMIC DNA]</scope>
    <source>
        <strain evidence="1 2">YBY</strain>
    </source>
</reference>
<comment type="caution">
    <text evidence="1">The sequence shown here is derived from an EMBL/GenBank/DDBJ whole genome shotgun (WGS) entry which is preliminary data.</text>
</comment>
<gene>
    <name evidence="1" type="ORF">DF183_15280</name>
</gene>
<dbReference type="STRING" id="511.UZ73_16315"/>
<evidence type="ECO:0000313" key="2">
    <source>
        <dbReference type="Proteomes" id="UP000245216"/>
    </source>
</evidence>
<reference evidence="1 2" key="2">
    <citation type="submission" date="2018-05" db="EMBL/GenBank/DDBJ databases">
        <authorList>
            <person name="Lanie J.A."/>
            <person name="Ng W.-L."/>
            <person name="Kazmierczak K.M."/>
            <person name="Andrzejewski T.M."/>
            <person name="Davidsen T.M."/>
            <person name="Wayne K.J."/>
            <person name="Tettelin H."/>
            <person name="Glass J.I."/>
            <person name="Rusch D."/>
            <person name="Podicherti R."/>
            <person name="Tsui H.-C.T."/>
            <person name="Winkler M.E."/>
        </authorList>
    </citation>
    <scope>NUCLEOTIDE SEQUENCE [LARGE SCALE GENOMIC DNA]</scope>
    <source>
        <strain evidence="1 2">YBY</strain>
    </source>
</reference>
<dbReference type="Pfam" id="PF18906">
    <property type="entry name" value="Phage_tube_2"/>
    <property type="match status" value="1"/>
</dbReference>
<protein>
    <recommendedName>
        <fullName evidence="3">Phage tail protein</fullName>
    </recommendedName>
</protein>
<evidence type="ECO:0008006" key="3">
    <source>
        <dbReference type="Google" id="ProtNLM"/>
    </source>
</evidence>
<evidence type="ECO:0000313" key="1">
    <source>
        <dbReference type="EMBL" id="PWE13190.1"/>
    </source>
</evidence>
<dbReference type="EMBL" id="QEXO01000004">
    <property type="protein sequence ID" value="PWE13190.1"/>
    <property type="molecule type" value="Genomic_DNA"/>
</dbReference>
<organism evidence="1 2">
    <name type="scientific">Alcaligenes faecalis</name>
    <dbReference type="NCBI Taxonomy" id="511"/>
    <lineage>
        <taxon>Bacteria</taxon>
        <taxon>Pseudomonadati</taxon>
        <taxon>Pseudomonadota</taxon>
        <taxon>Betaproteobacteria</taxon>
        <taxon>Burkholderiales</taxon>
        <taxon>Alcaligenaceae</taxon>
        <taxon>Alcaligenes</taxon>
    </lineage>
</organism>
<accession>A0A2U2BGR0</accession>
<dbReference type="AlphaFoldDB" id="A0A2U2BGR0"/>
<sequence length="307" mass="32758">MSSGAKVTSYLVKETVPGVTPGSGWQTLRVTGNTLTPTLNKEESEEITDSRIGQGSIVTSIDIGGDITGELSYGTFDELLAAAFYGEWKENKLSVGETRSTFSVAKAYRDVDVYALFKGAHVSTFALEVPEEGKATVTFTMSCLDYEDKETPFATDPAEPSQTPFMSSISVGDVKANGVSLAGQACVSGLTLNIDNQLQTQRCFGAERLGPGALIETTAAITGTVTLAWSQKAWELWKNQFKRTPIAISFPITDSLGNKYEIDLPAIEVDGDLPNGAKGDILKVELNFTVAKQTPVLTRSPVAAPAP</sequence>
<dbReference type="InterPro" id="IPR044000">
    <property type="entry name" value="Phage_tube_2"/>
</dbReference>